<keyword evidence="3" id="KW-1185">Reference proteome</keyword>
<proteinExistence type="predicted"/>
<protein>
    <submittedName>
        <fullName evidence="2">Uncharacterized protein</fullName>
    </submittedName>
</protein>
<dbReference type="Proteomes" id="UP000717696">
    <property type="component" value="Unassembled WGS sequence"/>
</dbReference>
<feature type="compositionally biased region" description="Basic residues" evidence="1">
    <location>
        <begin position="71"/>
        <end position="87"/>
    </location>
</feature>
<name>A0A9P9E7U0_9HYPO</name>
<sequence length="335" mass="38125">MRNARRCAYWTGDVACAPWTACRRQHRAHGSFYERLCIHLAFAIVHMASPQESLAIDFTSPLGTKLALKKRKRARRMPMRRRMKRPKLATSPTVTRLPQPTAPRPRSLQPTATRLRPTTRKRTRMRMRMRMRTQMPSTRMKLPRPTARPRGLTASATPTLPTKTPLLRTRLPQRSARSWRATSRRTPPRRWLLRSEVLDGCLLALEKPRLVPARGPSRAACSLASFLCSARSGIAIWCFRWCLALPAMGRNVHALRWVLGFGFGAGIRGWSKVSLGSWAFLSLVCNSHPRLRFQECIPRCKGPLLLVRSACKPDPIMQTPRKNAHIPIAEPQART</sequence>
<evidence type="ECO:0000256" key="1">
    <source>
        <dbReference type="SAM" id="MobiDB-lite"/>
    </source>
</evidence>
<reference evidence="2" key="1">
    <citation type="journal article" date="2021" name="Nat. Commun.">
        <title>Genetic determinants of endophytism in the Arabidopsis root mycobiome.</title>
        <authorList>
            <person name="Mesny F."/>
            <person name="Miyauchi S."/>
            <person name="Thiergart T."/>
            <person name="Pickel B."/>
            <person name="Atanasova L."/>
            <person name="Karlsson M."/>
            <person name="Huettel B."/>
            <person name="Barry K.W."/>
            <person name="Haridas S."/>
            <person name="Chen C."/>
            <person name="Bauer D."/>
            <person name="Andreopoulos W."/>
            <person name="Pangilinan J."/>
            <person name="LaButti K."/>
            <person name="Riley R."/>
            <person name="Lipzen A."/>
            <person name="Clum A."/>
            <person name="Drula E."/>
            <person name="Henrissat B."/>
            <person name="Kohler A."/>
            <person name="Grigoriev I.V."/>
            <person name="Martin F.M."/>
            <person name="Hacquard S."/>
        </authorList>
    </citation>
    <scope>NUCLEOTIDE SEQUENCE</scope>
    <source>
        <strain evidence="2">MPI-CAGE-AT-0021</strain>
    </source>
</reference>
<gene>
    <name evidence="2" type="ORF">B0J13DRAFT_106208</name>
</gene>
<feature type="region of interest" description="Disordered" evidence="1">
    <location>
        <begin position="133"/>
        <end position="164"/>
    </location>
</feature>
<dbReference type="EMBL" id="JAGMUU010000019">
    <property type="protein sequence ID" value="KAH7131546.1"/>
    <property type="molecule type" value="Genomic_DNA"/>
</dbReference>
<feature type="region of interest" description="Disordered" evidence="1">
    <location>
        <begin position="71"/>
        <end position="111"/>
    </location>
</feature>
<evidence type="ECO:0000313" key="3">
    <source>
        <dbReference type="Proteomes" id="UP000717696"/>
    </source>
</evidence>
<evidence type="ECO:0000313" key="2">
    <source>
        <dbReference type="EMBL" id="KAH7131546.1"/>
    </source>
</evidence>
<comment type="caution">
    <text evidence="2">The sequence shown here is derived from an EMBL/GenBank/DDBJ whole genome shotgun (WGS) entry which is preliminary data.</text>
</comment>
<accession>A0A9P9E7U0</accession>
<dbReference type="AlphaFoldDB" id="A0A9P9E7U0"/>
<organism evidence="2 3">
    <name type="scientific">Dactylonectria estremocensis</name>
    <dbReference type="NCBI Taxonomy" id="1079267"/>
    <lineage>
        <taxon>Eukaryota</taxon>
        <taxon>Fungi</taxon>
        <taxon>Dikarya</taxon>
        <taxon>Ascomycota</taxon>
        <taxon>Pezizomycotina</taxon>
        <taxon>Sordariomycetes</taxon>
        <taxon>Hypocreomycetidae</taxon>
        <taxon>Hypocreales</taxon>
        <taxon>Nectriaceae</taxon>
        <taxon>Dactylonectria</taxon>
    </lineage>
</organism>